<protein>
    <submittedName>
        <fullName evidence="1">Uncharacterized protein</fullName>
    </submittedName>
</protein>
<reference evidence="1" key="2">
    <citation type="journal article" date="2015" name="Data Brief">
        <title>Shoot transcriptome of the giant reed, Arundo donax.</title>
        <authorList>
            <person name="Barrero R.A."/>
            <person name="Guerrero F.D."/>
            <person name="Moolhuijzen P."/>
            <person name="Goolsby J.A."/>
            <person name="Tidwell J."/>
            <person name="Bellgard S.E."/>
            <person name="Bellgard M.I."/>
        </authorList>
    </citation>
    <scope>NUCLEOTIDE SEQUENCE</scope>
    <source>
        <tissue evidence="1">Shoot tissue taken approximately 20 cm above the soil surface</tissue>
    </source>
</reference>
<sequence length="30" mass="3108">MASAGRSSTDAVATRAPPTLLARMLRVGLH</sequence>
<proteinExistence type="predicted"/>
<dbReference type="EMBL" id="GBRH01229087">
    <property type="protein sequence ID" value="JAD68808.1"/>
    <property type="molecule type" value="Transcribed_RNA"/>
</dbReference>
<name>A0A0A9C2W2_ARUDO</name>
<organism evidence="1">
    <name type="scientific">Arundo donax</name>
    <name type="common">Giant reed</name>
    <name type="synonym">Donax arundinaceus</name>
    <dbReference type="NCBI Taxonomy" id="35708"/>
    <lineage>
        <taxon>Eukaryota</taxon>
        <taxon>Viridiplantae</taxon>
        <taxon>Streptophyta</taxon>
        <taxon>Embryophyta</taxon>
        <taxon>Tracheophyta</taxon>
        <taxon>Spermatophyta</taxon>
        <taxon>Magnoliopsida</taxon>
        <taxon>Liliopsida</taxon>
        <taxon>Poales</taxon>
        <taxon>Poaceae</taxon>
        <taxon>PACMAD clade</taxon>
        <taxon>Arundinoideae</taxon>
        <taxon>Arundineae</taxon>
        <taxon>Arundo</taxon>
    </lineage>
</organism>
<dbReference type="AlphaFoldDB" id="A0A0A9C2W2"/>
<accession>A0A0A9C2W2</accession>
<evidence type="ECO:0000313" key="1">
    <source>
        <dbReference type="EMBL" id="JAD68808.1"/>
    </source>
</evidence>
<reference evidence="1" key="1">
    <citation type="submission" date="2014-09" db="EMBL/GenBank/DDBJ databases">
        <authorList>
            <person name="Magalhaes I.L.F."/>
            <person name="Oliveira U."/>
            <person name="Santos F.R."/>
            <person name="Vidigal T.H.D.A."/>
            <person name="Brescovit A.D."/>
            <person name="Santos A.J."/>
        </authorList>
    </citation>
    <scope>NUCLEOTIDE SEQUENCE</scope>
    <source>
        <tissue evidence="1">Shoot tissue taken approximately 20 cm above the soil surface</tissue>
    </source>
</reference>